<gene>
    <name evidence="10" type="ORF">K1I37_16300</name>
</gene>
<dbReference type="PANTHER" id="PTHR12468:SF2">
    <property type="entry name" value="GPI MANNOSYLTRANSFERASE 2"/>
    <property type="match status" value="1"/>
</dbReference>
<dbReference type="GO" id="GO:0016020">
    <property type="term" value="C:membrane"/>
    <property type="evidence" value="ECO:0007669"/>
    <property type="project" value="GOC"/>
</dbReference>
<keyword evidence="6" id="KW-0812">Transmembrane</keyword>
<dbReference type="InterPro" id="IPR007315">
    <property type="entry name" value="PIG-V/Gpi18"/>
</dbReference>
<dbReference type="EMBL" id="CP080467">
    <property type="protein sequence ID" value="UNO48220.1"/>
    <property type="molecule type" value="Genomic_DNA"/>
</dbReference>
<name>T0CQ30_ALIAG</name>
<dbReference type="GO" id="GO:0004376">
    <property type="term" value="F:GPI mannosyltransferase activity"/>
    <property type="evidence" value="ECO:0007669"/>
    <property type="project" value="InterPro"/>
</dbReference>
<keyword evidence="7" id="KW-0256">Endoplasmic reticulum</keyword>
<evidence type="ECO:0000256" key="1">
    <source>
        <dbReference type="ARBA" id="ARBA00004477"/>
    </source>
</evidence>
<dbReference type="eggNOG" id="COG5542">
    <property type="taxonomic scope" value="Bacteria"/>
</dbReference>
<dbReference type="KEGG" id="aaco:K1I37_16300"/>
<comment type="subcellular location">
    <subcellularLocation>
        <location evidence="1">Endoplasmic reticulum membrane</location>
        <topology evidence="1">Multi-pass membrane protein</topology>
    </subcellularLocation>
</comment>
<keyword evidence="11" id="KW-1185">Reference proteome</keyword>
<reference evidence="11" key="1">
    <citation type="journal article" date="2022" name="G3 (Bethesda)">
        <title>Unveiling the complete genome sequence of Alicyclobacillus acidoterrestris DSM 3922T, a taint-producing strain.</title>
        <authorList>
            <person name="Leonardo I.C."/>
            <person name="Barreto Crespo M.T."/>
            <person name="Gaspar F.B."/>
        </authorList>
    </citation>
    <scope>NUCLEOTIDE SEQUENCE [LARGE SCALE GENOMIC DNA]</scope>
    <source>
        <strain evidence="11">DSM 3922</strain>
    </source>
</reference>
<evidence type="ECO:0000256" key="3">
    <source>
        <dbReference type="ARBA" id="ARBA00022502"/>
    </source>
</evidence>
<dbReference type="STRING" id="1356854.N007_16915"/>
<organism evidence="10 11">
    <name type="scientific">Alicyclobacillus acidoterrestris (strain ATCC 49025 / DSM 3922 / CIP 106132 / NCIMB 13137 / GD3B)</name>
    <dbReference type="NCBI Taxonomy" id="1356854"/>
    <lineage>
        <taxon>Bacteria</taxon>
        <taxon>Bacillati</taxon>
        <taxon>Bacillota</taxon>
        <taxon>Bacilli</taxon>
        <taxon>Bacillales</taxon>
        <taxon>Alicyclobacillaceae</taxon>
        <taxon>Alicyclobacillus</taxon>
    </lineage>
</organism>
<dbReference type="AlphaFoldDB" id="T0CQ30"/>
<evidence type="ECO:0000256" key="4">
    <source>
        <dbReference type="ARBA" id="ARBA00022676"/>
    </source>
</evidence>
<dbReference type="RefSeq" id="WP_021298517.1">
    <property type="nucleotide sequence ID" value="NZ_AURB01000193.1"/>
</dbReference>
<sequence length="388" mass="43644">MTLTKRTQRSLFAYGVHALIVLFGAIGPLAPSADRLSLTHTFADVFMQWDSQWFVNIAKYGYLIPQYAQQAFTTTGNDVPFHPPYRAAAFFPGLPVVIHLLSPIGALILVEVLFFFALWLMYGLIEAERPTLKTIGILLFAINPCAIYFSALYTETFSLFGILLILYGLRNPRQWSRYALSLAGVIIATSMHDLGVFTIVFGLRLVRLRLWWRAALYAVAAGIAPAVYELYLWSVVHNPLAIFTAEDTWERGWKAPFVNVIESLVHYPITLDTLVVIGLMVLVIVQIVRCLHEDSRWRITSEQSVVFSLETGIWMLCILLLASCAYITGDPLKSVMRFLCILWPAFVPLFLADGAETKRLTWIVVLTLGFGCDAAFGAALFTHGWFFQ</sequence>
<accession>A0A9E7CRN4</accession>
<evidence type="ECO:0000256" key="6">
    <source>
        <dbReference type="ARBA" id="ARBA00022692"/>
    </source>
</evidence>
<keyword evidence="4" id="KW-0328">Glycosyltransferase</keyword>
<evidence type="ECO:0000256" key="7">
    <source>
        <dbReference type="ARBA" id="ARBA00022824"/>
    </source>
</evidence>
<evidence type="ECO:0000313" key="11">
    <source>
        <dbReference type="Proteomes" id="UP000829401"/>
    </source>
</evidence>
<evidence type="ECO:0000256" key="5">
    <source>
        <dbReference type="ARBA" id="ARBA00022679"/>
    </source>
</evidence>
<keyword evidence="3" id="KW-0337">GPI-anchor biosynthesis</keyword>
<dbReference type="PANTHER" id="PTHR12468">
    <property type="entry name" value="GPI MANNOSYLTRANSFERASE 2"/>
    <property type="match status" value="1"/>
</dbReference>
<dbReference type="Proteomes" id="UP000829401">
    <property type="component" value="Chromosome"/>
</dbReference>
<accession>T0CQ30</accession>
<dbReference type="GO" id="GO:0006506">
    <property type="term" value="P:GPI anchor biosynthetic process"/>
    <property type="evidence" value="ECO:0007669"/>
    <property type="project" value="UniProtKB-KW"/>
</dbReference>
<keyword evidence="9" id="KW-0472">Membrane</keyword>
<protein>
    <submittedName>
        <fullName evidence="10">Uncharacterized protein</fullName>
    </submittedName>
</protein>
<comment type="pathway">
    <text evidence="2">Glycolipid biosynthesis; glycosylphosphatidylinositol-anchor biosynthesis.</text>
</comment>
<keyword evidence="5" id="KW-0808">Transferase</keyword>
<evidence type="ECO:0000313" key="10">
    <source>
        <dbReference type="EMBL" id="UNO48220.1"/>
    </source>
</evidence>
<proteinExistence type="predicted"/>
<evidence type="ECO:0000256" key="9">
    <source>
        <dbReference type="ARBA" id="ARBA00023136"/>
    </source>
</evidence>
<evidence type="ECO:0000256" key="8">
    <source>
        <dbReference type="ARBA" id="ARBA00022989"/>
    </source>
</evidence>
<evidence type="ECO:0000256" key="2">
    <source>
        <dbReference type="ARBA" id="ARBA00004687"/>
    </source>
</evidence>
<dbReference type="GO" id="GO:0000009">
    <property type="term" value="F:alpha-1,6-mannosyltransferase activity"/>
    <property type="evidence" value="ECO:0007669"/>
    <property type="project" value="InterPro"/>
</dbReference>
<dbReference type="OrthoDB" id="2379640at2"/>
<dbReference type="GO" id="GO:0031501">
    <property type="term" value="C:mannosyltransferase complex"/>
    <property type="evidence" value="ECO:0007669"/>
    <property type="project" value="TreeGrafter"/>
</dbReference>
<keyword evidence="8" id="KW-1133">Transmembrane helix</keyword>